<dbReference type="PANTHER" id="PTHR22953">
    <property type="entry name" value="ACID PHOSPHATASE RELATED"/>
    <property type="match status" value="1"/>
</dbReference>
<feature type="domain" description="Calcineurin-like phosphoesterase" evidence="4">
    <location>
        <begin position="623"/>
        <end position="816"/>
    </location>
</feature>
<accession>A0A0B2B1C3</accession>
<dbReference type="InterPro" id="IPR004843">
    <property type="entry name" value="Calcineurin-like_PHP"/>
</dbReference>
<dbReference type="InterPro" id="IPR039331">
    <property type="entry name" value="PAPs-like"/>
</dbReference>
<feature type="domain" description="Bacterial Ig-like" evidence="5">
    <location>
        <begin position="1758"/>
        <end position="1838"/>
    </location>
</feature>
<keyword evidence="1 3" id="KW-0732">Signal</keyword>
<dbReference type="EMBL" id="PGEZ01000002">
    <property type="protein sequence ID" value="PJJ54312.1"/>
    <property type="molecule type" value="Genomic_DNA"/>
</dbReference>
<organism evidence="6 7">
    <name type="scientific">Mumia flava</name>
    <dbReference type="NCBI Taxonomy" id="1348852"/>
    <lineage>
        <taxon>Bacteria</taxon>
        <taxon>Bacillati</taxon>
        <taxon>Actinomycetota</taxon>
        <taxon>Actinomycetes</taxon>
        <taxon>Propionibacteriales</taxon>
        <taxon>Nocardioidaceae</taxon>
        <taxon>Mumia</taxon>
    </lineage>
</organism>
<feature type="signal peptide" evidence="3">
    <location>
        <begin position="1"/>
        <end position="33"/>
    </location>
</feature>
<dbReference type="Gene3D" id="2.160.20.110">
    <property type="match status" value="2"/>
</dbReference>
<evidence type="ECO:0000313" key="7">
    <source>
        <dbReference type="Proteomes" id="UP000230842"/>
    </source>
</evidence>
<dbReference type="SUPFAM" id="SSF56300">
    <property type="entry name" value="Metallo-dependent phosphatases"/>
    <property type="match status" value="1"/>
</dbReference>
<dbReference type="GO" id="GO:0003993">
    <property type="term" value="F:acid phosphatase activity"/>
    <property type="evidence" value="ECO:0007669"/>
    <property type="project" value="InterPro"/>
</dbReference>
<evidence type="ECO:0000256" key="2">
    <source>
        <dbReference type="SAM" id="MobiDB-lite"/>
    </source>
</evidence>
<keyword evidence="7" id="KW-1185">Reference proteome</keyword>
<dbReference type="Proteomes" id="UP000230842">
    <property type="component" value="Unassembled WGS sequence"/>
</dbReference>
<dbReference type="InterPro" id="IPR032109">
    <property type="entry name" value="Big_3_5"/>
</dbReference>
<dbReference type="Pfam" id="PF00149">
    <property type="entry name" value="Metallophos"/>
    <property type="match status" value="1"/>
</dbReference>
<dbReference type="Gene3D" id="2.60.40.10">
    <property type="entry name" value="Immunoglobulins"/>
    <property type="match status" value="1"/>
</dbReference>
<reference evidence="6 7" key="1">
    <citation type="submission" date="2017-11" db="EMBL/GenBank/DDBJ databases">
        <title>Genomic Encyclopedia of Archaeal and Bacterial Type Strains, Phase II (KMG-II): From Individual Species to Whole Genera.</title>
        <authorList>
            <person name="Goeker M."/>
        </authorList>
    </citation>
    <scope>NUCLEOTIDE SEQUENCE [LARGE SCALE GENOMIC DNA]</scope>
    <source>
        <strain evidence="6 7">DSM 27763</strain>
    </source>
</reference>
<dbReference type="Pfam" id="PF16640">
    <property type="entry name" value="Big_3_5"/>
    <property type="match status" value="1"/>
</dbReference>
<dbReference type="InterPro" id="IPR029052">
    <property type="entry name" value="Metallo-depent_PP-like"/>
</dbReference>
<evidence type="ECO:0000313" key="6">
    <source>
        <dbReference type="EMBL" id="PJJ54312.1"/>
    </source>
</evidence>
<proteinExistence type="predicted"/>
<dbReference type="Gene3D" id="3.60.21.10">
    <property type="match status" value="1"/>
</dbReference>
<dbReference type="PANTHER" id="PTHR22953:SF153">
    <property type="entry name" value="PURPLE ACID PHOSPHATASE"/>
    <property type="match status" value="1"/>
</dbReference>
<feature type="region of interest" description="Disordered" evidence="2">
    <location>
        <begin position="1733"/>
        <end position="1753"/>
    </location>
</feature>
<gene>
    <name evidence="6" type="ORF">CLV56_3821</name>
</gene>
<protein>
    <submittedName>
        <fullName evidence="6">3',5'-cyclic AMP phosphodiesterase CpdA</fullName>
    </submittedName>
</protein>
<dbReference type="InterPro" id="IPR013783">
    <property type="entry name" value="Ig-like_fold"/>
</dbReference>
<evidence type="ECO:0000259" key="4">
    <source>
        <dbReference type="Pfam" id="PF00149"/>
    </source>
</evidence>
<feature type="chain" id="PRO_5015034291" evidence="3">
    <location>
        <begin position="34"/>
        <end position="1939"/>
    </location>
</feature>
<dbReference type="InterPro" id="IPR016195">
    <property type="entry name" value="Pol/histidinol_Pase-like"/>
</dbReference>
<dbReference type="SUPFAM" id="SSF89550">
    <property type="entry name" value="PHP domain-like"/>
    <property type="match status" value="1"/>
</dbReference>
<dbReference type="GO" id="GO:0005975">
    <property type="term" value="P:carbohydrate metabolic process"/>
    <property type="evidence" value="ECO:0007669"/>
    <property type="project" value="UniProtKB-ARBA"/>
</dbReference>
<name>A0A0B2B1C3_9ACTN</name>
<dbReference type="Gene3D" id="3.20.20.140">
    <property type="entry name" value="Metal-dependent hydrolases"/>
    <property type="match status" value="1"/>
</dbReference>
<evidence type="ECO:0000256" key="1">
    <source>
        <dbReference type="ARBA" id="ARBA00022729"/>
    </source>
</evidence>
<evidence type="ECO:0000259" key="5">
    <source>
        <dbReference type="Pfam" id="PF16640"/>
    </source>
</evidence>
<comment type="caution">
    <text evidence="6">The sequence shown here is derived from an EMBL/GenBank/DDBJ whole genome shotgun (WGS) entry which is preliminary data.</text>
</comment>
<sequence length="1939" mass="205806">MRVRSRHRKVWAGALSGAVIAGLLAAAAPPAAAAEEDDRPTYRGKTFYTGEFHAHTSVSDGVEMPPDAFEHVHDETDADFFTVSEHDVMWDLRNGDDFVDDWRDADSREWRAVHEEVETYNASQDDLVAVPSIENTWYDGTGHINVFNTDWKATARATEKGSVDGFANSFGTGDLKYDLATFYARLKLDPDAIAQFNHPSTTSKGNFFGFTGLDPVTDDRMELIEVKSAGHLAQYEKALDAGWHVGPVWNGDEHSASWVSGNDAITGLWASDHSLDGLYGAMKDRSVFSTQDVDTVLEFGAGDVLMGSVLPADTTTTTFDIRLTDADADDVFTSVELVTNGGTVAKQFDDVSGHEVSLSLERDVADGDYYFVRAGQADGDVVVSAPVWVGETTRGANYAPEITVPDGFVETAVYGEEVALPEATATDDSGTTPTVTYEVYDAAGEVPVADGAFRVRSYDPHYVVVKATDDAGSTNAELLRITVDQDALDPAGVFQYFGSTAAVTEKPGGAGIAVSTDRSIETVYAQVREAGTEGWDDADVLTSTNDRPYEVNTIGNDEETYQHSITGQTLRSHEFDVAGLDTDGRYEYRFGVARDGGAPDPDDDAAWTDVEGELVAGGADDEPIYVIGDLQATSHDADDLGMLRDVLDRLETEAPGGRTLVQTGDLVDNGGRGQYWDEVFEHVFEGLDVQVAPVAGNHETYGDLDYDSTTTERTAIFSNLYDLPKNGAIGESNYSFDRGDVHVSVLNSVKDMDAQLAWLTDDIRSSTRTWNVVVGHYSYYGGQHGDDADLAGDRPKITAALDRLGVDLYVGGHDHLYKRSTIYDGRLAQTPEEEALGTTYVTMGSAGPKFYENTVHWWDDVVFDEDTQVGGVLEVTDEGLKIATYTVDGREVDSYTVRKPRGTWKVTSTDVVDRRLDGVGLLSYPGSRDDVTVVAATYDSSGRQMGAMRSVDATLDHRGVEQFVTFDEPLPVAPSDTLRVYLWDGLESAQPIRPAITVREGIAGDGTADDPYLIASAADLAKIANDPAKHYRLTTDLDLSGTTTDQIDRLVSFRGVLDGDGHTISGFTAPSNQGVGLFADNQGTIRNLVVRGDVESAKTTIGLLADVNHGTIEQVRTEGSITGAGRVGGIVGDHYGVVRDSYSTADVRATGLYSGGVVGIAIGGSVTENAYASGAVTADGRNAGGVVSYGYDETVVHHVVALNAQVVAPTWAHAIVGRVGAGQVADLLDNHVSDAVAISGESLTDEPAADNPKGAVVAAAQARTQAFFVARGWDFDTVWAWDEDGKRPVLQNAFEDVPPLPEEPEAPALEQADDGAYLITKPADLEEVAAWPDESFRLTSDLDLDGVTLPQLGFPAPFTGELDGAGHVLRGFTSTSGGLFGTIDAGASVHDLELVDATVTKSASKAGILVDSLRGTVERVSVGGSVSSLSYAGGVAGDSFGTIRDVYSTAEVSTTGGNYAGGIIGVADSPSTTERVYATGAVTASGTTAGGLTGYARDSGTVVRDSIALNPSVTATSLAHRVVARYASGQTATLSNNLAIETLVAQTQSVTATGPTTLNGETVTTAETQSADTWTGRLGWDLDSVWRWDDEAQRPVLRRADEPADGRAQRSSAAVERGAVTVEPVSYALRHPAPSVVGQAEDGSAMAHDAVLADGVATVTLHGGAAAAGGQVGVLVLDGDADADAPGAGDVAYVGQAAADDAGDATFEVALAQGSALEAYRLVAGTSAGTPRYVASLDPDERPAPEKATTSTSAQVRPWAVAYGRSAVVTARVTSPAGHPTGRVEVRKGSRVLGSTSARRGVTTVRVPARSLAPGRHTLTVRYRGDERHRASSDTVRLRITKARSRITAAKVKPRKVVAERTRVKVVVRVRGAHGVRPRGLVTVRGRGVDATARVRHGVAKVRLGRLPRAGRQRFTVTYRGSDQLSSSTRTVKVRVRRR</sequence>
<evidence type="ECO:0000256" key="3">
    <source>
        <dbReference type="SAM" id="SignalP"/>
    </source>
</evidence>